<feature type="transmembrane region" description="Helical" evidence="11">
    <location>
        <begin position="709"/>
        <end position="727"/>
    </location>
</feature>
<keyword evidence="4" id="KW-1003">Cell membrane</keyword>
<dbReference type="InterPro" id="IPR011531">
    <property type="entry name" value="HCO3_transpt-like_TM_dom"/>
</dbReference>
<dbReference type="AlphaFoldDB" id="A0A2A4JK01"/>
<dbReference type="STRING" id="7102.A0A2A4JK01"/>
<dbReference type="Gene3D" id="3.40.930.10">
    <property type="entry name" value="Mannitol-specific EII, Chain A"/>
    <property type="match status" value="2"/>
</dbReference>
<dbReference type="InterPro" id="IPR001717">
    <property type="entry name" value="Anion_exchange"/>
</dbReference>
<gene>
    <name evidence="14" type="ORF">B5V51_948</name>
</gene>
<dbReference type="InterPro" id="IPR003020">
    <property type="entry name" value="HCO3_transpt_euk"/>
</dbReference>
<dbReference type="InterPro" id="IPR016152">
    <property type="entry name" value="PTrfase/Anion_transptr"/>
</dbReference>
<evidence type="ECO:0000256" key="8">
    <source>
        <dbReference type="ARBA" id="ARBA00023065"/>
    </source>
</evidence>
<dbReference type="Pfam" id="PF07565">
    <property type="entry name" value="Band_3_cyto"/>
    <property type="match status" value="2"/>
</dbReference>
<dbReference type="GO" id="GO:0005886">
    <property type="term" value="C:plasma membrane"/>
    <property type="evidence" value="ECO:0007669"/>
    <property type="project" value="UniProtKB-SubCell"/>
</dbReference>
<evidence type="ECO:0000256" key="3">
    <source>
        <dbReference type="ARBA" id="ARBA00022448"/>
    </source>
</evidence>
<dbReference type="PRINTS" id="PR01231">
    <property type="entry name" value="HCO3TRNSPORT"/>
</dbReference>
<feature type="transmembrane region" description="Helical" evidence="11">
    <location>
        <begin position="747"/>
        <end position="767"/>
    </location>
</feature>
<feature type="transmembrane region" description="Helical" evidence="11">
    <location>
        <begin position="526"/>
        <end position="548"/>
    </location>
</feature>
<sequence length="1044" mass="113853">MRDADAGVLQNLAEPKRRRSSYALPLERAEVRKKSSAGGLDLREVEYLAGVDAAAGSQEELRRPHNDSILKRIPGDAEATTVLVGAVGFLDQPTIAFVRLAQGILMPSITEVPVPVRFMFILLGPSGADLDYHEVGRSISTLMANPAFHSIAYKADDRRELLSAINEFLDDSIKALLAAEAGLPAKQPDEPLARTGRLFGGVVRDMRRRYPHYASDFRDALNGQCVAAAIFMYFAALSSAITFGGLLAEKTYGNIGISETLNLAEPKRRRSSYALPLERAEVRKKSSAGGLDLREVEYLAGVDAAAGSQEELRRPHNDSILKRIPGDAEATTVLVGAVGFLDQPTIAFVRLAQGILMPSITEVPVPVRFMFILLGPSGADLDYHEVGRSISTLMANPAFHSIAYKADDRRELLSAINEFLDDSIVLPPGDWERQALLPFEELRAKSEMIRRRKRDALERKRAAGEAPAPLDEKKALLAAEAGLPAKQPDEPLARTGRLFGGVVRDMRRRYPHYASDFRDALNGQCVAAAIFMYFAALSSAITFGGLLAEKTYGNIGISETLVFTCAGGVLFALLAGQPMMITGATGPLLLLDESLANFCHSNGFDFLTARMYCGFWMIVIALGVASVEGSVAVKKITRFTEDIFAFLISLIFIGEPVTSLINVFRAHPLGIDYSSPNASLPNVTVVDNSTLPGNATLPAPAPMPPQPNTALWCTMLTLSTFIIAYYLRIFRNGKFLGRSARRALGDFGVPIAIVLMVGLSCVVPVWTETLRVPEGLSPTAPRSWLVPLNDGLATIPAWAAFAMGLPALMVYIIVFMETHIAELIIDKPERKLKKGSGFHMDIVIMSTVNALCGLFGAPWQCVATVRSVSHVSALTIMSTTHAPGDKPHIVEVKEQRLTALLVALLVGVSVLAARWLRLVPMAVLFGVFLYMGISALGGIQFWDRCILLLKPVKHHPQVPYVRRVPTLKMHLYTIIQAAGLAVLYAVKSSRFSLAMPFFLVMMVPLRMSLVYLFTPLQLRALDGAQKDIDKDDEPDFYEEAPLPG</sequence>
<evidence type="ECO:0000259" key="12">
    <source>
        <dbReference type="Pfam" id="PF00955"/>
    </source>
</evidence>
<evidence type="ECO:0000256" key="6">
    <source>
        <dbReference type="ARBA" id="ARBA00022692"/>
    </source>
</evidence>
<evidence type="ECO:0000256" key="4">
    <source>
        <dbReference type="ARBA" id="ARBA00022475"/>
    </source>
</evidence>
<feature type="transmembrane region" description="Helical" evidence="11">
    <location>
        <begin position="643"/>
        <end position="664"/>
    </location>
</feature>
<evidence type="ECO:0000313" key="14">
    <source>
        <dbReference type="EMBL" id="PCG72291.1"/>
    </source>
</evidence>
<feature type="transmembrane region" description="Helical" evidence="11">
    <location>
        <begin position="897"/>
        <end position="916"/>
    </location>
</feature>
<comment type="catalytic activity">
    <reaction evidence="10">
        <text>hydrogencarbonate(in) + chloride(out) = hydrogencarbonate(out) + chloride(in)</text>
        <dbReference type="Rhea" id="RHEA:72363"/>
        <dbReference type="ChEBI" id="CHEBI:17544"/>
        <dbReference type="ChEBI" id="CHEBI:17996"/>
    </reaction>
</comment>
<evidence type="ECO:0000256" key="9">
    <source>
        <dbReference type="ARBA" id="ARBA00023136"/>
    </source>
</evidence>
<dbReference type="Pfam" id="PF00955">
    <property type="entry name" value="HCO3_cotransp"/>
    <property type="match status" value="2"/>
</dbReference>
<dbReference type="GO" id="GO:0008509">
    <property type="term" value="F:monoatomic anion transmembrane transporter activity"/>
    <property type="evidence" value="ECO:0007669"/>
    <property type="project" value="InterPro"/>
</dbReference>
<dbReference type="NCBIfam" id="TIGR00834">
    <property type="entry name" value="ae"/>
    <property type="match status" value="1"/>
</dbReference>
<feature type="transmembrane region" description="Helical" evidence="11">
    <location>
        <begin position="609"/>
        <end position="631"/>
    </location>
</feature>
<dbReference type="FunFam" id="3.40.930.10:FF:000020">
    <property type="entry name" value="Anion exchange protein"/>
    <property type="match status" value="2"/>
</dbReference>
<keyword evidence="5" id="KW-0039">Anion exchange</keyword>
<proteinExistence type="inferred from homology"/>
<feature type="domain" description="Bicarbonate transporter-like transmembrane" evidence="12">
    <location>
        <begin position="497"/>
        <end position="1024"/>
    </location>
</feature>
<dbReference type="GO" id="GO:0015701">
    <property type="term" value="P:bicarbonate transport"/>
    <property type="evidence" value="ECO:0007669"/>
    <property type="project" value="TreeGrafter"/>
</dbReference>
<feature type="transmembrane region" description="Helical" evidence="11">
    <location>
        <begin position="795"/>
        <end position="816"/>
    </location>
</feature>
<dbReference type="GO" id="GO:0005452">
    <property type="term" value="F:solute:inorganic anion antiporter activity"/>
    <property type="evidence" value="ECO:0007669"/>
    <property type="project" value="InterPro"/>
</dbReference>
<dbReference type="GO" id="GO:0051453">
    <property type="term" value="P:regulation of intracellular pH"/>
    <property type="evidence" value="ECO:0007669"/>
    <property type="project" value="TreeGrafter"/>
</dbReference>
<organism evidence="14">
    <name type="scientific">Heliothis virescens</name>
    <name type="common">Tobacco budworm moth</name>
    <dbReference type="NCBI Taxonomy" id="7102"/>
    <lineage>
        <taxon>Eukaryota</taxon>
        <taxon>Metazoa</taxon>
        <taxon>Ecdysozoa</taxon>
        <taxon>Arthropoda</taxon>
        <taxon>Hexapoda</taxon>
        <taxon>Insecta</taxon>
        <taxon>Pterygota</taxon>
        <taxon>Neoptera</taxon>
        <taxon>Endopterygota</taxon>
        <taxon>Lepidoptera</taxon>
        <taxon>Glossata</taxon>
        <taxon>Ditrysia</taxon>
        <taxon>Noctuoidea</taxon>
        <taxon>Noctuidae</taxon>
        <taxon>Heliothinae</taxon>
        <taxon>Heliothis</taxon>
    </lineage>
</organism>
<name>A0A2A4JK01_HELVI</name>
<evidence type="ECO:0000256" key="2">
    <source>
        <dbReference type="ARBA" id="ARBA00010993"/>
    </source>
</evidence>
<keyword evidence="3 11" id="KW-0813">Transport</keyword>
<dbReference type="PRINTS" id="PR00165">
    <property type="entry name" value="ANIONEXCHNGR"/>
</dbReference>
<keyword evidence="6 11" id="KW-0812">Transmembrane</keyword>
<evidence type="ECO:0000256" key="1">
    <source>
        <dbReference type="ARBA" id="ARBA00004651"/>
    </source>
</evidence>
<evidence type="ECO:0000256" key="7">
    <source>
        <dbReference type="ARBA" id="ARBA00022989"/>
    </source>
</evidence>
<evidence type="ECO:0000259" key="13">
    <source>
        <dbReference type="Pfam" id="PF07565"/>
    </source>
</evidence>
<dbReference type="Gene3D" id="1.10.287.570">
    <property type="entry name" value="Helical hairpin bin"/>
    <property type="match status" value="2"/>
</dbReference>
<evidence type="ECO:0000256" key="11">
    <source>
        <dbReference type="RuleBase" id="RU362035"/>
    </source>
</evidence>
<feature type="transmembrane region" description="Helical" evidence="11">
    <location>
        <begin position="969"/>
        <end position="986"/>
    </location>
</feature>
<feature type="transmembrane region" description="Helical" evidence="11">
    <location>
        <begin position="837"/>
        <end position="859"/>
    </location>
</feature>
<comment type="caution">
    <text evidence="14">The sequence shown here is derived from an EMBL/GenBank/DDBJ whole genome shotgun (WGS) entry which is preliminary data.</text>
</comment>
<feature type="transmembrane region" description="Helical" evidence="11">
    <location>
        <begin position="923"/>
        <end position="942"/>
    </location>
</feature>
<dbReference type="InterPro" id="IPR013769">
    <property type="entry name" value="Band3_cytoplasmic_dom"/>
</dbReference>
<keyword evidence="9 11" id="KW-0472">Membrane</keyword>
<keyword evidence="8 11" id="KW-0406">Ion transport</keyword>
<reference evidence="14" key="1">
    <citation type="submission" date="2017-09" db="EMBL/GenBank/DDBJ databases">
        <title>Contemporary evolution of a Lepidopteran species, Heliothis virescens, in response to modern agricultural practices.</title>
        <authorList>
            <person name="Fritz M.L."/>
            <person name="Deyonke A.M."/>
            <person name="Papanicolaou A."/>
            <person name="Micinski S."/>
            <person name="Westbrook J."/>
            <person name="Gould F."/>
        </authorList>
    </citation>
    <scope>NUCLEOTIDE SEQUENCE [LARGE SCALE GENOMIC DNA]</scope>
    <source>
        <strain evidence="14">HvINT-</strain>
        <tissue evidence="14">Whole body</tissue>
    </source>
</reference>
<protein>
    <recommendedName>
        <fullName evidence="11">Anion exchange protein</fullName>
    </recommendedName>
</protein>
<dbReference type="PANTHER" id="PTHR11453">
    <property type="entry name" value="ANION EXCHANGE PROTEIN"/>
    <property type="match status" value="1"/>
</dbReference>
<keyword evidence="7 11" id="KW-1133">Transmembrane helix</keyword>
<feature type="transmembrane region" description="Helical" evidence="11">
    <location>
        <begin position="560"/>
        <end position="589"/>
    </location>
</feature>
<accession>A0A2A4JK01</accession>
<dbReference type="PROSITE" id="PS00219">
    <property type="entry name" value="ANION_EXCHANGER_1"/>
    <property type="match status" value="2"/>
</dbReference>
<feature type="domain" description="Band 3 cytoplasmic" evidence="13">
    <location>
        <begin position="55"/>
        <end position="173"/>
    </location>
</feature>
<dbReference type="SUPFAM" id="SSF55804">
    <property type="entry name" value="Phoshotransferase/anion transport protein"/>
    <property type="match status" value="2"/>
</dbReference>
<dbReference type="EMBL" id="NWSH01001166">
    <property type="protein sequence ID" value="PCG72291.1"/>
    <property type="molecule type" value="Genomic_DNA"/>
</dbReference>
<comment type="subcellular location">
    <subcellularLocation>
        <location evidence="1">Cell membrane</location>
        <topology evidence="1">Multi-pass membrane protein</topology>
    </subcellularLocation>
    <subcellularLocation>
        <location evidence="11">Membrane</location>
        <topology evidence="11">Multi-pass membrane protein</topology>
    </subcellularLocation>
</comment>
<evidence type="ECO:0000256" key="10">
    <source>
        <dbReference type="ARBA" id="ARBA00049347"/>
    </source>
</evidence>
<feature type="domain" description="Bicarbonate transporter-like transmembrane" evidence="12">
    <location>
        <begin position="197"/>
        <end position="261"/>
    </location>
</feature>
<dbReference type="PANTHER" id="PTHR11453:SF47">
    <property type="entry name" value="ANION EXCHANGE PROTEIN"/>
    <property type="match status" value="1"/>
</dbReference>
<comment type="similarity">
    <text evidence="2 11">Belongs to the anion exchanger (TC 2.A.31) family.</text>
</comment>
<feature type="transmembrane region" description="Helical" evidence="11">
    <location>
        <begin position="993"/>
        <end position="1013"/>
    </location>
</feature>
<feature type="domain" description="Band 3 cytoplasmic" evidence="13">
    <location>
        <begin position="306"/>
        <end position="432"/>
    </location>
</feature>
<dbReference type="FunFam" id="1.10.287.570:FF:000001">
    <property type="entry name" value="Anion exchange protein"/>
    <property type="match status" value="2"/>
</dbReference>
<evidence type="ECO:0000256" key="5">
    <source>
        <dbReference type="ARBA" id="ARBA00022681"/>
    </source>
</evidence>
<dbReference type="InterPro" id="IPR018241">
    <property type="entry name" value="Anion_exchange_CS"/>
</dbReference>